<gene>
    <name evidence="1" type="ORF">ACCO45_010059</name>
</gene>
<evidence type="ECO:0000313" key="1">
    <source>
        <dbReference type="EMBL" id="KAL3954496.1"/>
    </source>
</evidence>
<proteinExistence type="predicted"/>
<name>A0ACC4DDS7_PURLI</name>
<keyword evidence="2" id="KW-1185">Reference proteome</keyword>
<reference evidence="1" key="1">
    <citation type="submission" date="2024-12" db="EMBL/GenBank/DDBJ databases">
        <title>Comparative genomics and development of molecular markers within Purpureocillium lilacinum and among Purpureocillium species.</title>
        <authorList>
            <person name="Yeh Z.-Y."/>
            <person name="Ni N.-T."/>
            <person name="Lo P.-H."/>
            <person name="Mushyakhwo K."/>
            <person name="Lin C.-F."/>
            <person name="Nai Y.-S."/>
        </authorList>
    </citation>
    <scope>NUCLEOTIDE SEQUENCE</scope>
    <source>
        <strain evidence="1">NCHU-NPUST-175</strain>
    </source>
</reference>
<dbReference type="Proteomes" id="UP001638806">
    <property type="component" value="Unassembled WGS sequence"/>
</dbReference>
<evidence type="ECO:0000313" key="2">
    <source>
        <dbReference type="Proteomes" id="UP001638806"/>
    </source>
</evidence>
<dbReference type="EMBL" id="JBGNUJ010000010">
    <property type="protein sequence ID" value="KAL3954496.1"/>
    <property type="molecule type" value="Genomic_DNA"/>
</dbReference>
<organism evidence="1 2">
    <name type="scientific">Purpureocillium lilacinum</name>
    <name type="common">Paecilomyces lilacinus</name>
    <dbReference type="NCBI Taxonomy" id="33203"/>
    <lineage>
        <taxon>Eukaryota</taxon>
        <taxon>Fungi</taxon>
        <taxon>Dikarya</taxon>
        <taxon>Ascomycota</taxon>
        <taxon>Pezizomycotina</taxon>
        <taxon>Sordariomycetes</taxon>
        <taxon>Hypocreomycetidae</taxon>
        <taxon>Hypocreales</taxon>
        <taxon>Ophiocordycipitaceae</taxon>
        <taxon>Purpureocillium</taxon>
    </lineage>
</organism>
<protein>
    <submittedName>
        <fullName evidence="1">Uncharacterized protein</fullName>
    </submittedName>
</protein>
<comment type="caution">
    <text evidence="1">The sequence shown here is derived from an EMBL/GenBank/DDBJ whole genome shotgun (WGS) entry which is preliminary data.</text>
</comment>
<sequence length="103" mass="11089">MSLSRWNPVQGRLQKAYLTAVSPTPHPSPHGQNGHLLSPPLDVDELLLSLAEAYEDDDTAAQTSGANGVVPDSIRMSHNQQTVCNGNRIRNIAGQIGNITYLS</sequence>
<accession>A0ACC4DDS7</accession>